<dbReference type="GO" id="GO:0030170">
    <property type="term" value="F:pyridoxal phosphate binding"/>
    <property type="evidence" value="ECO:0007669"/>
    <property type="project" value="InterPro"/>
</dbReference>
<dbReference type="InterPro" id="IPR011037">
    <property type="entry name" value="Pyrv_Knase-like_insert_dom_sf"/>
</dbReference>
<evidence type="ECO:0000313" key="2">
    <source>
        <dbReference type="EMBL" id="OEK06535.1"/>
    </source>
</evidence>
<dbReference type="InterPro" id="IPR005303">
    <property type="entry name" value="MOCOS_middle"/>
</dbReference>
<sequence length="275" mass="30767">MANLKISDLWIYPIKSLAGIQLTKATVERRGLQYDRRWVLVDENGVFVNQRDYPEMNFLQPIINESSITIKYKQGEKESLTFSLSEPDTDPVKVTVWDDVCTGTPVDASADAWFSEFLGKPVRLLYMHKDGIRPADPRYAISDADEVSYADGYPILMISEASLALLNSKTEENIPMNRFRANIIISGADAHQEDSLHKIEIDGVKLFGVKPCARCVMTTIDIDTGLKGKEPLKTLSTYRKVGHKILFGENFIPASEGSIEIGQEIIVHSTKKTAL</sequence>
<dbReference type="PANTHER" id="PTHR14237:SF19">
    <property type="entry name" value="MITOCHONDRIAL AMIDOXIME REDUCING COMPONENT 1"/>
    <property type="match status" value="1"/>
</dbReference>
<reference evidence="2 3" key="1">
    <citation type="submission" date="2016-08" db="EMBL/GenBank/DDBJ databases">
        <title>Draft genome of Fabibacter sp. strain SK-8.</title>
        <authorList>
            <person name="Wong S.-K."/>
            <person name="Hamasaki K."/>
            <person name="Yoshizawa S."/>
        </authorList>
    </citation>
    <scope>NUCLEOTIDE SEQUENCE [LARGE SCALE GENOMIC DNA]</scope>
    <source>
        <strain evidence="2 3">SK-8</strain>
    </source>
</reference>
<keyword evidence="3" id="KW-1185">Reference proteome</keyword>
<dbReference type="AlphaFoldDB" id="A0A1E5T581"/>
<dbReference type="GO" id="GO:0030151">
    <property type="term" value="F:molybdenum ion binding"/>
    <property type="evidence" value="ECO:0007669"/>
    <property type="project" value="InterPro"/>
</dbReference>
<dbReference type="SUPFAM" id="SSF50800">
    <property type="entry name" value="PK beta-barrel domain-like"/>
    <property type="match status" value="1"/>
</dbReference>
<dbReference type="InterPro" id="IPR005302">
    <property type="entry name" value="MoCF_Sase_C"/>
</dbReference>
<accession>A0A1E5T581</accession>
<dbReference type="Pfam" id="PF03476">
    <property type="entry name" value="MOSC_N"/>
    <property type="match status" value="1"/>
</dbReference>
<comment type="caution">
    <text evidence="2">The sequence shown here is derived from an EMBL/GenBank/DDBJ whole genome shotgun (WGS) entry which is preliminary data.</text>
</comment>
<dbReference type="STRING" id="1563681.BFP71_02370"/>
<dbReference type="Pfam" id="PF03473">
    <property type="entry name" value="MOSC"/>
    <property type="match status" value="1"/>
</dbReference>
<dbReference type="Proteomes" id="UP000095552">
    <property type="component" value="Unassembled WGS sequence"/>
</dbReference>
<proteinExistence type="predicted"/>
<gene>
    <name evidence="2" type="ORF">BFP71_02370</name>
</gene>
<organism evidence="2 3">
    <name type="scientific">Roseivirga misakiensis</name>
    <dbReference type="NCBI Taxonomy" id="1563681"/>
    <lineage>
        <taxon>Bacteria</taxon>
        <taxon>Pseudomonadati</taxon>
        <taxon>Bacteroidota</taxon>
        <taxon>Cytophagia</taxon>
        <taxon>Cytophagales</taxon>
        <taxon>Roseivirgaceae</taxon>
        <taxon>Roseivirga</taxon>
    </lineage>
</organism>
<dbReference type="EMBL" id="MDGQ01000003">
    <property type="protein sequence ID" value="OEK06535.1"/>
    <property type="molecule type" value="Genomic_DNA"/>
</dbReference>
<name>A0A1E5T581_9BACT</name>
<dbReference type="PANTHER" id="PTHR14237">
    <property type="entry name" value="MOLYBDOPTERIN COFACTOR SULFURASE MOSC"/>
    <property type="match status" value="1"/>
</dbReference>
<dbReference type="OrthoDB" id="581532at2"/>
<evidence type="ECO:0000259" key="1">
    <source>
        <dbReference type="PROSITE" id="PS51340"/>
    </source>
</evidence>
<dbReference type="RefSeq" id="WP_069833847.1">
    <property type="nucleotide sequence ID" value="NZ_MDGQ01000003.1"/>
</dbReference>
<dbReference type="PROSITE" id="PS51340">
    <property type="entry name" value="MOSC"/>
    <property type="match status" value="1"/>
</dbReference>
<feature type="domain" description="MOSC" evidence="1">
    <location>
        <begin position="119"/>
        <end position="268"/>
    </location>
</feature>
<dbReference type="GO" id="GO:0003824">
    <property type="term" value="F:catalytic activity"/>
    <property type="evidence" value="ECO:0007669"/>
    <property type="project" value="InterPro"/>
</dbReference>
<dbReference type="SUPFAM" id="SSF141673">
    <property type="entry name" value="MOSC N-terminal domain-like"/>
    <property type="match status" value="1"/>
</dbReference>
<protein>
    <recommendedName>
        <fullName evidence="1">MOSC domain-containing protein</fullName>
    </recommendedName>
</protein>
<evidence type="ECO:0000313" key="3">
    <source>
        <dbReference type="Proteomes" id="UP000095552"/>
    </source>
</evidence>